<dbReference type="SUPFAM" id="SSF116734">
    <property type="entry name" value="DNA methylase specificity domain"/>
    <property type="match status" value="2"/>
</dbReference>
<keyword evidence="2" id="KW-0680">Restriction system</keyword>
<accession>A0A081RIQ8</accession>
<comment type="similarity">
    <text evidence="1">Belongs to the type-I restriction system S methylase family.</text>
</comment>
<evidence type="ECO:0000256" key="4">
    <source>
        <dbReference type="SAM" id="Coils"/>
    </source>
</evidence>
<evidence type="ECO:0000256" key="1">
    <source>
        <dbReference type="ARBA" id="ARBA00010923"/>
    </source>
</evidence>
<evidence type="ECO:0000256" key="2">
    <source>
        <dbReference type="ARBA" id="ARBA00022747"/>
    </source>
</evidence>
<dbReference type="Proteomes" id="UP000028411">
    <property type="component" value="Unassembled WGS sequence"/>
</dbReference>
<feature type="coiled-coil region" evidence="4">
    <location>
        <begin position="158"/>
        <end position="185"/>
    </location>
</feature>
<dbReference type="eggNOG" id="COG1002">
    <property type="taxonomic scope" value="Bacteria"/>
</dbReference>
<dbReference type="InterPro" id="IPR044946">
    <property type="entry name" value="Restrct_endonuc_typeI_TRD_sf"/>
</dbReference>
<dbReference type="OrthoDB" id="512700at2"/>
<comment type="caution">
    <text evidence="6">The sequence shown here is derived from an EMBL/GenBank/DDBJ whole genome shotgun (WGS) entry which is preliminary data.</text>
</comment>
<keyword evidence="3" id="KW-0238">DNA-binding</keyword>
<dbReference type="CDD" id="cd17248">
    <property type="entry name" value="RMtype1_S_AmiI-TRD2-CR2_like"/>
    <property type="match status" value="1"/>
</dbReference>
<evidence type="ECO:0000313" key="7">
    <source>
        <dbReference type="Proteomes" id="UP000028411"/>
    </source>
</evidence>
<evidence type="ECO:0000313" key="6">
    <source>
        <dbReference type="EMBL" id="KEQ55081.1"/>
    </source>
</evidence>
<protein>
    <submittedName>
        <fullName evidence="6">Type I restriction enzyme, S subunit</fullName>
    </submittedName>
</protein>
<dbReference type="GO" id="GO:0003677">
    <property type="term" value="F:DNA binding"/>
    <property type="evidence" value="ECO:0007669"/>
    <property type="project" value="UniProtKB-KW"/>
</dbReference>
<dbReference type="EMBL" id="JFHR01000003">
    <property type="protein sequence ID" value="KEQ55081.1"/>
    <property type="molecule type" value="Genomic_DNA"/>
</dbReference>
<sequence length="648" mass="71522">MTAAHNRVRLKHLAQVRSSNVDKVIDDDQTPVRLCNYVDVYYRDRIDETIDFAAGSATSKEIERFGLRAGDIVITKDSETPSDIAVPAIVDASAEGVVCAYHLAILRPDRAIVDPRFLFWALRSAPVRQAFGVRAQGVTRFGLTIGGIGSVEIPCPPLKRQQELARQLDRRLALTERLIDAKRAQAQLLLEREESTFADVVSGRDRPGEKAHSGVEWIGEMPAHWTAPKMVHVARQETGHTPSRKVDEYWLPEACVIPWFSLADVWQIRQAGNIEVTETAERISELGMANSAARLLPAGTVILSRTASVGFPAILGVPMAVTQDFVGWICGPRVLPRYLYYVLRSMKPVFRSLMIGSTHQTIYMPDIRSFRMPLPPIDEQAEIADRLDRITGAFRGAAAEIQRSITLLAERRDAVITAAVTGDRGDAVTVAHETAVTSAVPATAPRASVRTMVAAEIIYRHRTVLRFGRVKLQKLLYLSEVHVGIHEVAGSYRREAAGPFDGTMLDRVEAGLRESALYDGSGGDGAAVSYRPLALAGRHDTDSIGADRLAALRGLVDLVRDLDTRAAEMIATLYAVWNDDLIDGRQVSDDAVIEGVLDDWHAEKRAKFTAADLHHWLAWMKRVGLTPRGTGPRTIPTMEADLFAERRE</sequence>
<dbReference type="eggNOG" id="COG0732">
    <property type="taxonomic scope" value="Bacteria"/>
</dbReference>
<dbReference type="PATRIC" id="fig|46429.4.peg.615"/>
<keyword evidence="4" id="KW-0175">Coiled coil</keyword>
<gene>
    <name evidence="6" type="ORF">BV95_00630</name>
</gene>
<dbReference type="PANTHER" id="PTHR30408:SF12">
    <property type="entry name" value="TYPE I RESTRICTION ENZYME MJAVIII SPECIFICITY SUBUNIT"/>
    <property type="match status" value="1"/>
</dbReference>
<dbReference type="AlphaFoldDB" id="A0A081RIQ8"/>
<dbReference type="PANTHER" id="PTHR30408">
    <property type="entry name" value="TYPE-1 RESTRICTION ENZYME ECOKI SPECIFICITY PROTEIN"/>
    <property type="match status" value="1"/>
</dbReference>
<proteinExistence type="inferred from homology"/>
<organism evidence="6 7">
    <name type="scientific">Sphingobium chlorophenolicum</name>
    <dbReference type="NCBI Taxonomy" id="46429"/>
    <lineage>
        <taxon>Bacteria</taxon>
        <taxon>Pseudomonadati</taxon>
        <taxon>Pseudomonadota</taxon>
        <taxon>Alphaproteobacteria</taxon>
        <taxon>Sphingomonadales</taxon>
        <taxon>Sphingomonadaceae</taxon>
        <taxon>Sphingobium</taxon>
    </lineage>
</organism>
<dbReference type="Gene3D" id="3.90.220.20">
    <property type="entry name" value="DNA methylase specificity domains"/>
    <property type="match status" value="2"/>
</dbReference>
<dbReference type="InterPro" id="IPR052021">
    <property type="entry name" value="Type-I_RS_S_subunit"/>
</dbReference>
<dbReference type="Pfam" id="PF01420">
    <property type="entry name" value="Methylase_S"/>
    <property type="match status" value="1"/>
</dbReference>
<reference evidence="6 7" key="1">
    <citation type="submission" date="2014-02" db="EMBL/GenBank/DDBJ databases">
        <title>Whole genome sequence of Sphingobium chlorophenolicum NBRC 16172.</title>
        <authorList>
            <person name="Gan H.M."/>
            <person name="Gan H.Y."/>
            <person name="Chew T.H."/>
            <person name="Savka M.A."/>
        </authorList>
    </citation>
    <scope>NUCLEOTIDE SEQUENCE [LARGE SCALE GENOMIC DNA]</scope>
    <source>
        <strain evidence="6 7">NBRC 16172</strain>
    </source>
</reference>
<evidence type="ECO:0000256" key="3">
    <source>
        <dbReference type="ARBA" id="ARBA00023125"/>
    </source>
</evidence>
<evidence type="ECO:0000259" key="5">
    <source>
        <dbReference type="Pfam" id="PF01420"/>
    </source>
</evidence>
<feature type="domain" description="Type I restriction modification DNA specificity" evidence="5">
    <location>
        <begin position="267"/>
        <end position="391"/>
    </location>
</feature>
<dbReference type="RefSeq" id="WP_051749603.1">
    <property type="nucleotide sequence ID" value="NZ_JFHR01000003.1"/>
</dbReference>
<dbReference type="GO" id="GO:0009307">
    <property type="term" value="P:DNA restriction-modification system"/>
    <property type="evidence" value="ECO:0007669"/>
    <property type="project" value="UniProtKB-KW"/>
</dbReference>
<dbReference type="InterPro" id="IPR000055">
    <property type="entry name" value="Restrct_endonuc_typeI_TRD"/>
</dbReference>
<name>A0A081RIQ8_SPHCR</name>